<dbReference type="EMBL" id="ONZQ02000009">
    <property type="protein sequence ID" value="SPO04082.1"/>
    <property type="molecule type" value="Genomic_DNA"/>
</dbReference>
<dbReference type="PANTHER" id="PTHR39600:SF1">
    <property type="entry name" value="PEPTIDASE INHIBITOR I78 FAMILY PROTEIN"/>
    <property type="match status" value="1"/>
</dbReference>
<protein>
    <submittedName>
        <fullName evidence="1">Uncharacterized protein</fullName>
    </submittedName>
</protein>
<dbReference type="PANTHER" id="PTHR39600">
    <property type="entry name" value="PEPTIDASE INHIBITOR I78 FAMILY PROTEIN"/>
    <property type="match status" value="1"/>
</dbReference>
<dbReference type="Proteomes" id="UP001187682">
    <property type="component" value="Unassembled WGS sequence"/>
</dbReference>
<evidence type="ECO:0000313" key="2">
    <source>
        <dbReference type="Proteomes" id="UP001187682"/>
    </source>
</evidence>
<dbReference type="InterPro" id="IPR021719">
    <property type="entry name" value="Prot_inh_I78"/>
</dbReference>
<sequence>MPLVVPDVTTNSADKTEEWMRKLVGKKLSDEGSSETNFCKTELPQECRVIKPGMMVTKDFKPDRLNVHVDDEGTVSHVHHG</sequence>
<keyword evidence="2" id="KW-1185">Reference proteome</keyword>
<evidence type="ECO:0000313" key="1">
    <source>
        <dbReference type="EMBL" id="SPO04082.1"/>
    </source>
</evidence>
<reference evidence="1" key="1">
    <citation type="submission" date="2018-03" db="EMBL/GenBank/DDBJ databases">
        <authorList>
            <person name="Guldener U."/>
        </authorList>
    </citation>
    <scope>NUCLEOTIDE SEQUENCE</scope>
</reference>
<accession>A0AAE8SXL9</accession>
<dbReference type="AlphaFoldDB" id="A0AAE8SXL9"/>
<gene>
    <name evidence="1" type="ORF">DNG_06765</name>
</gene>
<dbReference type="Pfam" id="PF11720">
    <property type="entry name" value="Inhibitor_I78"/>
    <property type="match status" value="1"/>
</dbReference>
<dbReference type="Gene3D" id="3.30.10.10">
    <property type="entry name" value="Trypsin Inhibitor V, subunit A"/>
    <property type="match status" value="1"/>
</dbReference>
<name>A0AAE8SXL9_9PEZI</name>
<proteinExistence type="predicted"/>
<comment type="caution">
    <text evidence="1">The sequence shown here is derived from an EMBL/GenBank/DDBJ whole genome shotgun (WGS) entry which is preliminary data.</text>
</comment>
<organism evidence="1 2">
    <name type="scientific">Cephalotrichum gorgonifer</name>
    <dbReference type="NCBI Taxonomy" id="2041049"/>
    <lineage>
        <taxon>Eukaryota</taxon>
        <taxon>Fungi</taxon>
        <taxon>Dikarya</taxon>
        <taxon>Ascomycota</taxon>
        <taxon>Pezizomycotina</taxon>
        <taxon>Sordariomycetes</taxon>
        <taxon>Hypocreomycetidae</taxon>
        <taxon>Microascales</taxon>
        <taxon>Microascaceae</taxon>
        <taxon>Cephalotrichum</taxon>
    </lineage>
</organism>